<sequence>MLGTRTRRLAALGGAVVAASLILTACSGKTATTQPSADADTPKIAMLYGTTGDFSFMDSAYKGFTDAQGEYDFTPLDFSSPNTDDYQDRLDLAISQGAGLAIGIGFQYATPMEQTTDHPDTKFVAVDIDKGTEIPDVTTISFAAEQSSYLVGVAAALASTTGHIGFIGGVDQPSIQNFFVGYEAGAKSVNPSIVVDKTYLAPLGDFTGFSDPTKGKEAAASMYAGGADVIYAAAGGSGVGVYEQAPLSSASGTKSWAIGVDGDVYNQVDDSLKPYILTSAIKNVNVAVEDSIKAFLDGSLQPGEQDFDLSNDGVGYSTSGGFLDAYSAQLDKAKQDIIDGTVTVPTAV</sequence>
<name>A0A1X9LRF3_9MICO</name>
<keyword evidence="3" id="KW-1003">Cell membrane</keyword>
<evidence type="ECO:0000256" key="5">
    <source>
        <dbReference type="ARBA" id="ARBA00023136"/>
    </source>
</evidence>
<dbReference type="GO" id="GO:0005886">
    <property type="term" value="C:plasma membrane"/>
    <property type="evidence" value="ECO:0007669"/>
    <property type="project" value="UniProtKB-SubCell"/>
</dbReference>
<dbReference type="PANTHER" id="PTHR34296">
    <property type="entry name" value="TRANSCRIPTIONAL ACTIVATOR PROTEIN MED"/>
    <property type="match status" value="1"/>
</dbReference>
<dbReference type="AlphaFoldDB" id="A0A1X9LRF3"/>
<keyword evidence="5" id="KW-0472">Membrane</keyword>
<dbReference type="SUPFAM" id="SSF53822">
    <property type="entry name" value="Periplasmic binding protein-like I"/>
    <property type="match status" value="1"/>
</dbReference>
<keyword evidence="4" id="KW-0732">Signal</keyword>
<dbReference type="PROSITE" id="PS51257">
    <property type="entry name" value="PROKAR_LIPOPROTEIN"/>
    <property type="match status" value="1"/>
</dbReference>
<accession>A0A1X9LRF3</accession>
<evidence type="ECO:0000256" key="3">
    <source>
        <dbReference type="ARBA" id="ARBA00022475"/>
    </source>
</evidence>
<comment type="similarity">
    <text evidence="2">Belongs to the BMP lipoprotein family.</text>
</comment>
<evidence type="ECO:0000256" key="6">
    <source>
        <dbReference type="ARBA" id="ARBA00023288"/>
    </source>
</evidence>
<dbReference type="EMBL" id="CP020715">
    <property type="protein sequence ID" value="ARJ06511.1"/>
    <property type="molecule type" value="Genomic_DNA"/>
</dbReference>
<dbReference type="PANTHER" id="PTHR34296:SF2">
    <property type="entry name" value="ABC TRANSPORTER GUANOSINE-BINDING PROTEIN NUPN"/>
    <property type="match status" value="1"/>
</dbReference>
<dbReference type="CDD" id="cd06354">
    <property type="entry name" value="PBP1_PrnA-like"/>
    <property type="match status" value="1"/>
</dbReference>
<evidence type="ECO:0000256" key="2">
    <source>
        <dbReference type="ARBA" id="ARBA00008610"/>
    </source>
</evidence>
<protein>
    <submittedName>
        <fullName evidence="7">Uncharacterized protein</fullName>
    </submittedName>
</protein>
<dbReference type="Pfam" id="PF02608">
    <property type="entry name" value="Bmp"/>
    <property type="match status" value="1"/>
</dbReference>
<evidence type="ECO:0000313" key="7">
    <source>
        <dbReference type="EMBL" id="ARJ06511.1"/>
    </source>
</evidence>
<dbReference type="InterPro" id="IPR003760">
    <property type="entry name" value="PnrA-like"/>
</dbReference>
<proteinExistence type="inferred from homology"/>
<evidence type="ECO:0000256" key="1">
    <source>
        <dbReference type="ARBA" id="ARBA00004193"/>
    </source>
</evidence>
<keyword evidence="8" id="KW-1185">Reference proteome</keyword>
<organism evidence="7 8">
    <name type="scientific">Cnuibacter physcomitrellae</name>
    <dbReference type="NCBI Taxonomy" id="1619308"/>
    <lineage>
        <taxon>Bacteria</taxon>
        <taxon>Bacillati</taxon>
        <taxon>Actinomycetota</taxon>
        <taxon>Actinomycetes</taxon>
        <taxon>Micrococcales</taxon>
        <taxon>Microbacteriaceae</taxon>
        <taxon>Cnuibacter</taxon>
    </lineage>
</organism>
<keyword evidence="6" id="KW-0449">Lipoprotein</keyword>
<comment type="subcellular location">
    <subcellularLocation>
        <location evidence="1">Cell membrane</location>
        <topology evidence="1">Lipid-anchor</topology>
    </subcellularLocation>
</comment>
<gene>
    <name evidence="7" type="ORF">B5808_15765</name>
</gene>
<dbReference type="STRING" id="1619308.B5808_15765"/>
<evidence type="ECO:0000313" key="8">
    <source>
        <dbReference type="Proteomes" id="UP000192775"/>
    </source>
</evidence>
<reference evidence="7 8" key="1">
    <citation type="submission" date="2017-04" db="EMBL/GenBank/DDBJ databases">
        <authorList>
            <person name="Afonso C.L."/>
            <person name="Miller P.J."/>
            <person name="Scott M.A."/>
            <person name="Spackman E."/>
            <person name="Goraichik I."/>
            <person name="Dimitrov K.M."/>
            <person name="Suarez D.L."/>
            <person name="Swayne D.E."/>
        </authorList>
    </citation>
    <scope>NUCLEOTIDE SEQUENCE [LARGE SCALE GENOMIC DNA]</scope>
    <source>
        <strain evidence="8">XA(T)</strain>
    </source>
</reference>
<dbReference type="InterPro" id="IPR028082">
    <property type="entry name" value="Peripla_BP_I"/>
</dbReference>
<dbReference type="Gene3D" id="3.40.50.2300">
    <property type="match status" value="2"/>
</dbReference>
<dbReference type="RefSeq" id="WP_085020649.1">
    <property type="nucleotide sequence ID" value="NZ_BMHD01000001.1"/>
</dbReference>
<dbReference type="KEGG" id="cphy:B5808_15765"/>
<evidence type="ECO:0000256" key="4">
    <source>
        <dbReference type="ARBA" id="ARBA00022729"/>
    </source>
</evidence>
<dbReference type="Proteomes" id="UP000192775">
    <property type="component" value="Chromosome"/>
</dbReference>
<dbReference type="InterPro" id="IPR050957">
    <property type="entry name" value="BMP_lipoprotein"/>
</dbReference>